<protein>
    <submittedName>
        <fullName evidence="4">KAP family P-loop domain-containing protein</fullName>
    </submittedName>
</protein>
<proteinExistence type="predicted"/>
<dbReference type="InterPro" id="IPR052754">
    <property type="entry name" value="NTPase_KAP_P-loop"/>
</dbReference>
<feature type="transmembrane region" description="Helical" evidence="2">
    <location>
        <begin position="416"/>
        <end position="434"/>
    </location>
</feature>
<feature type="domain" description="KAP NTPase" evidence="3">
    <location>
        <begin position="591"/>
        <end position="766"/>
    </location>
</feature>
<dbReference type="STRING" id="589385.SAMN05421504_101947"/>
<keyword evidence="5" id="KW-1185">Reference proteome</keyword>
<evidence type="ECO:0000259" key="3">
    <source>
        <dbReference type="Pfam" id="PF07693"/>
    </source>
</evidence>
<keyword evidence="2" id="KW-0472">Membrane</keyword>
<feature type="transmembrane region" description="Helical" evidence="2">
    <location>
        <begin position="440"/>
        <end position="458"/>
    </location>
</feature>
<organism evidence="4 5">
    <name type="scientific">Amycolatopsis xylanica</name>
    <dbReference type="NCBI Taxonomy" id="589385"/>
    <lineage>
        <taxon>Bacteria</taxon>
        <taxon>Bacillati</taxon>
        <taxon>Actinomycetota</taxon>
        <taxon>Actinomycetes</taxon>
        <taxon>Pseudonocardiales</taxon>
        <taxon>Pseudonocardiaceae</taxon>
        <taxon>Amycolatopsis</taxon>
    </lineage>
</organism>
<dbReference type="EMBL" id="FNON01000001">
    <property type="protein sequence ID" value="SDW57729.1"/>
    <property type="molecule type" value="Genomic_DNA"/>
</dbReference>
<evidence type="ECO:0000313" key="4">
    <source>
        <dbReference type="EMBL" id="SDW57729.1"/>
    </source>
</evidence>
<reference evidence="4 5" key="1">
    <citation type="submission" date="2016-10" db="EMBL/GenBank/DDBJ databases">
        <authorList>
            <person name="de Groot N.N."/>
        </authorList>
    </citation>
    <scope>NUCLEOTIDE SEQUENCE [LARGE SCALE GENOMIC DNA]</scope>
    <source>
        <strain evidence="4 5">CPCC 202699</strain>
    </source>
</reference>
<accession>A0A1H2UQ75</accession>
<evidence type="ECO:0000256" key="1">
    <source>
        <dbReference type="SAM" id="Coils"/>
    </source>
</evidence>
<dbReference type="Proteomes" id="UP000199515">
    <property type="component" value="Unassembled WGS sequence"/>
</dbReference>
<evidence type="ECO:0000256" key="2">
    <source>
        <dbReference type="SAM" id="Phobius"/>
    </source>
</evidence>
<gene>
    <name evidence="4" type="ORF">SAMN05421504_101947</name>
</gene>
<keyword evidence="2" id="KW-0812">Transmembrane</keyword>
<keyword evidence="1" id="KW-0175">Coiled coil</keyword>
<dbReference type="Pfam" id="PF07693">
    <property type="entry name" value="KAP_NTPase"/>
    <property type="match status" value="2"/>
</dbReference>
<dbReference type="PANTHER" id="PTHR22674:SF6">
    <property type="entry name" value="NTPASE KAP FAMILY P-LOOP DOMAIN-CONTAINING PROTEIN 1"/>
    <property type="match status" value="1"/>
</dbReference>
<dbReference type="SUPFAM" id="SSF52540">
    <property type="entry name" value="P-loop containing nucleoside triphosphate hydrolases"/>
    <property type="match status" value="1"/>
</dbReference>
<dbReference type="RefSeq" id="WP_176968492.1">
    <property type="nucleotide sequence ID" value="NZ_FNON01000001.1"/>
</dbReference>
<dbReference type="InterPro" id="IPR027417">
    <property type="entry name" value="P-loop_NTPase"/>
</dbReference>
<dbReference type="AlphaFoldDB" id="A0A1H2UQ75"/>
<name>A0A1H2UQ75_9PSEU</name>
<feature type="coiled-coil region" evidence="1">
    <location>
        <begin position="465"/>
        <end position="514"/>
    </location>
</feature>
<dbReference type="PANTHER" id="PTHR22674">
    <property type="entry name" value="NTPASE, KAP FAMILY P-LOOP DOMAIN-CONTAINING 1"/>
    <property type="match status" value="1"/>
</dbReference>
<keyword evidence="2" id="KW-1133">Transmembrane helix</keyword>
<sequence>MNEPSAKWRPDAPARAALRWAEAAGLAWTKSGERPHVGSRELLVGILLADLHESPARVFLHHFGIPVGALLSPMPRPLDPAELLTLVDRVPENPPVADALKDATATLAGPGKLISVRELFGALLRASDEFGVRLAQLLAARGVDLWEVITAYREHLASRIPLAELLRERFPGAGARVRLPAYLPDQPRRDTADLVGVTEEINAFANLIASRQLVPPLAIGLFGDWGSGKSYFLRGLRDRVGTIARDAAEDTFLRHVVQVEFNAWQYVGGDLWASLLEHLFRNLRRSGDDSDDLLGQRQQFWVGKIRDAETEHGMAVEDRAALKKELEAAQRTVALKEQEQRDALAGLARAREKNPFAAWKPSAELREKISEAAAKAGIDVVGERAEELAAELGNARKALGAAGTVLAPLRTGGWRYAGAVGALLVLPVIVGFAVRHADALAGVAATISSVLASVIGYLKLGTGAVTSATSKIAQAQTELAQAEAEQRERFEQEIKEAETTLTEAQSALDSATCQEQELASKVVGLKAELAAMTPRRVLSDFITDRLASEDYRSHLGVPALVRRDLERLSRLVAAHRDNPAGEPVPEDYAIDRIVLYIDDLDRCPPELVVKVLEAVHLLLAFPLFVVVVAVDSRWLTSSLEKHYAQLGGDGASPDAYLEKIFQVPFWVRPLGAGTRQDMLRALLAPSLAAEPRVSDAEPEQGAELQPADFAVFAQRVASLSGARRDETSGLTATGLTLTARELKGVEDAAGLLGDTPRAIKRFVNTYLLVKSMSVARGWSIPDDRQLAVLIALVTWHPGVVEDLLSRITPEDGTLGKALADRPIPVLERWIAEKPDRAELDLAPFRDWIELVARFRFSR</sequence>
<evidence type="ECO:0000313" key="5">
    <source>
        <dbReference type="Proteomes" id="UP000199515"/>
    </source>
</evidence>
<dbReference type="InterPro" id="IPR011646">
    <property type="entry name" value="KAP_P-loop"/>
</dbReference>
<feature type="domain" description="KAP NTPase" evidence="3">
    <location>
        <begin position="200"/>
        <end position="288"/>
    </location>
</feature>